<name>A0A2I4FWG0_JUGRE</name>
<gene>
    <name evidence="2" type="primary">LOC109002610</name>
</gene>
<organism evidence="1 2">
    <name type="scientific">Juglans regia</name>
    <name type="common">English walnut</name>
    <dbReference type="NCBI Taxonomy" id="51240"/>
    <lineage>
        <taxon>Eukaryota</taxon>
        <taxon>Viridiplantae</taxon>
        <taxon>Streptophyta</taxon>
        <taxon>Embryophyta</taxon>
        <taxon>Tracheophyta</taxon>
        <taxon>Spermatophyta</taxon>
        <taxon>Magnoliopsida</taxon>
        <taxon>eudicotyledons</taxon>
        <taxon>Gunneridae</taxon>
        <taxon>Pentapetalae</taxon>
        <taxon>rosids</taxon>
        <taxon>fabids</taxon>
        <taxon>Fagales</taxon>
        <taxon>Juglandaceae</taxon>
        <taxon>Juglans</taxon>
    </lineage>
</organism>
<dbReference type="InterPro" id="IPR043502">
    <property type="entry name" value="DNA/RNA_pol_sf"/>
</dbReference>
<dbReference type="Gene3D" id="3.10.10.10">
    <property type="entry name" value="HIV Type 1 Reverse Transcriptase, subunit A, domain 1"/>
    <property type="match status" value="1"/>
</dbReference>
<dbReference type="Gramene" id="Jr05_08450_p1">
    <property type="protein sequence ID" value="cds.Jr05_08450_p1"/>
    <property type="gene ID" value="Jr05_08450"/>
</dbReference>
<evidence type="ECO:0000313" key="1">
    <source>
        <dbReference type="Proteomes" id="UP000235220"/>
    </source>
</evidence>
<dbReference type="STRING" id="51240.A0A2I4FWG0"/>
<proteinExistence type="predicted"/>
<accession>A0A2I4FWG0</accession>
<sequence>MLAPKTEEENQRHSIFKTRCTINNKVCNVIIDSGSCENIVSKALVAALALKTEKHPRPYKIGWIRKGSEPRVNNTCRVPFSIGKVYKDEALCDVVEMDACHILLGRPWQFDVDALYKGRENVYSFLWQGRKIVLVPTGDKAHESNSAGKKDLLLTVSEAQFMTDARKAGEVWTLVVKSSDAIEATDIPQQVRHLLSEFGDIMPQELPEGLPPMRDVQHHIDLVPGASLPNLPHYRMSPNEHHILQTQVEELL</sequence>
<keyword evidence="1" id="KW-1185">Reference proteome</keyword>
<dbReference type="SUPFAM" id="SSF56672">
    <property type="entry name" value="DNA/RNA polymerases"/>
    <property type="match status" value="1"/>
</dbReference>
<dbReference type="AlphaFoldDB" id="A0A2I4FWG0"/>
<dbReference type="InterPro" id="IPR021109">
    <property type="entry name" value="Peptidase_aspartic_dom_sf"/>
</dbReference>
<dbReference type="CDD" id="cd00303">
    <property type="entry name" value="retropepsin_like"/>
    <property type="match status" value="1"/>
</dbReference>
<dbReference type="GeneID" id="109002610"/>
<evidence type="ECO:0000313" key="2">
    <source>
        <dbReference type="RefSeq" id="XP_018835983.1"/>
    </source>
</evidence>
<dbReference type="OrthoDB" id="1934635at2759"/>
<dbReference type="PANTHER" id="PTHR35046:SF9">
    <property type="entry name" value="RNA-DIRECTED DNA POLYMERASE"/>
    <property type="match status" value="1"/>
</dbReference>
<dbReference type="KEGG" id="jre:109002610"/>
<dbReference type="RefSeq" id="XP_018835983.1">
    <property type="nucleotide sequence ID" value="XM_018980438.1"/>
</dbReference>
<dbReference type="Gene3D" id="2.40.70.10">
    <property type="entry name" value="Acid Proteases"/>
    <property type="match status" value="1"/>
</dbReference>
<dbReference type="Proteomes" id="UP000235220">
    <property type="component" value="Chromosome 5"/>
</dbReference>
<dbReference type="PANTHER" id="PTHR35046">
    <property type="entry name" value="ZINC KNUCKLE (CCHC-TYPE) FAMILY PROTEIN"/>
    <property type="match status" value="1"/>
</dbReference>
<reference evidence="2" key="1">
    <citation type="submission" date="2025-08" db="UniProtKB">
        <authorList>
            <consortium name="RefSeq"/>
        </authorList>
    </citation>
    <scope>IDENTIFICATION</scope>
    <source>
        <tissue evidence="2">Leaves</tissue>
    </source>
</reference>
<protein>
    <submittedName>
        <fullName evidence="2">Uncharacterized protein LOC109002610</fullName>
    </submittedName>
</protein>